<feature type="transmembrane region" description="Helical" evidence="5">
    <location>
        <begin position="95"/>
        <end position="113"/>
    </location>
</feature>
<evidence type="ECO:0000256" key="5">
    <source>
        <dbReference type="SAM" id="Phobius"/>
    </source>
</evidence>
<dbReference type="InterPro" id="IPR009056">
    <property type="entry name" value="Cyt_c-like_dom"/>
</dbReference>
<protein>
    <submittedName>
        <fullName evidence="7">Cytochrome C</fullName>
    </submittedName>
</protein>
<evidence type="ECO:0000259" key="6">
    <source>
        <dbReference type="PROSITE" id="PS51007"/>
    </source>
</evidence>
<dbReference type="AlphaFoldDB" id="A0A2S0IG15"/>
<gene>
    <name evidence="7" type="ORF">CLM73_09790</name>
</gene>
<keyword evidence="5" id="KW-0812">Transmembrane</keyword>
<evidence type="ECO:0000256" key="2">
    <source>
        <dbReference type="ARBA" id="ARBA00022723"/>
    </source>
</evidence>
<keyword evidence="2 4" id="KW-0479">Metal-binding</keyword>
<dbReference type="GO" id="GO:0046872">
    <property type="term" value="F:metal ion binding"/>
    <property type="evidence" value="ECO:0007669"/>
    <property type="project" value="UniProtKB-KW"/>
</dbReference>
<sequence>MVWSAVAGKAAGAGRGAVLRLPWLAGGAFVACAVLLALAWQAVPGLPGLLGSRVGHLALGLAALLLLTGLAAAWLHSRAGEVAAAARPAWRRGVAAAMGALGLLVSLLALSIWRQPVDALALVSWPFAWRYDPDLPVSPHTWNRLWLALAQSAVAGALLVAALFARRWRLALLAVAAALALATSWPPPRLLLTEARDTSYQRSPLAFSDANVLQGGRLYARHCASCHGAAADGRGPLAASLPVWPSVLGAALFDNRLEGELYWRLAHGGHAPAERAMHALDAALRPDEVWQVLDFLRLHAYGTSGGAGMPAISAPVVAVSCRDGRADRLTGLRGLPVRVVAQAAGAPAEPQDPRLLTVALTRGRTSAADADCVAADPAAWDAYALAAGVPPDGLAGAQFLVDRRGWLRARLLPHAAPEWTSADDVCGPGGRMEAGNARGLGEILLAMDRAPIVMTDLRRH</sequence>
<feature type="transmembrane region" description="Helical" evidence="5">
    <location>
        <begin position="54"/>
        <end position="75"/>
    </location>
</feature>
<name>A0A2S0IG15_9BURK</name>
<dbReference type="OrthoDB" id="9765171at2"/>
<evidence type="ECO:0000313" key="7">
    <source>
        <dbReference type="EMBL" id="AVJ30946.1"/>
    </source>
</evidence>
<proteinExistence type="predicted"/>
<dbReference type="GO" id="GO:0020037">
    <property type="term" value="F:heme binding"/>
    <property type="evidence" value="ECO:0007669"/>
    <property type="project" value="InterPro"/>
</dbReference>
<evidence type="ECO:0000256" key="3">
    <source>
        <dbReference type="ARBA" id="ARBA00023004"/>
    </source>
</evidence>
<dbReference type="GO" id="GO:0009055">
    <property type="term" value="F:electron transfer activity"/>
    <property type="evidence" value="ECO:0007669"/>
    <property type="project" value="InterPro"/>
</dbReference>
<accession>A0A2S0IG15</accession>
<feature type="transmembrane region" description="Helical" evidence="5">
    <location>
        <begin position="21"/>
        <end position="42"/>
    </location>
</feature>
<evidence type="ECO:0000313" key="8">
    <source>
        <dbReference type="Proteomes" id="UP000239477"/>
    </source>
</evidence>
<dbReference type="SUPFAM" id="SSF46626">
    <property type="entry name" value="Cytochrome c"/>
    <property type="match status" value="1"/>
</dbReference>
<dbReference type="InterPro" id="IPR036909">
    <property type="entry name" value="Cyt_c-like_dom_sf"/>
</dbReference>
<evidence type="ECO:0000256" key="1">
    <source>
        <dbReference type="ARBA" id="ARBA00022617"/>
    </source>
</evidence>
<keyword evidence="8" id="KW-1185">Reference proteome</keyword>
<evidence type="ECO:0000256" key="4">
    <source>
        <dbReference type="PROSITE-ProRule" id="PRU00433"/>
    </source>
</evidence>
<reference evidence="7 8" key="1">
    <citation type="submission" date="2017-09" db="EMBL/GenBank/DDBJ databases">
        <title>Genomic, metabolic, and phenotypic characteristics of bacterial isolates from the natural microbiome of the model nematode Caenorhabditis elegans.</title>
        <authorList>
            <person name="Zimmermann J."/>
            <person name="Obeng N."/>
            <person name="Yang W."/>
            <person name="Obeng O."/>
            <person name="Kissoyan K."/>
            <person name="Pees B."/>
            <person name="Dirksen P."/>
            <person name="Hoppner M."/>
            <person name="Franke A."/>
            <person name="Rosenstiel P."/>
            <person name="Leippe M."/>
            <person name="Dierking K."/>
            <person name="Kaleta C."/>
            <person name="Schulenburg H."/>
        </authorList>
    </citation>
    <scope>NUCLEOTIDE SEQUENCE [LARGE SCALE GENOMIC DNA]</scope>
    <source>
        <strain evidence="7 8">MYb73</strain>
    </source>
</reference>
<keyword evidence="5" id="KW-1133">Transmembrane helix</keyword>
<keyword evidence="3 4" id="KW-0408">Iron</keyword>
<dbReference type="Proteomes" id="UP000239477">
    <property type="component" value="Chromosome"/>
</dbReference>
<feature type="transmembrane region" description="Helical" evidence="5">
    <location>
        <begin position="145"/>
        <end position="165"/>
    </location>
</feature>
<keyword evidence="1 4" id="KW-0349">Heme</keyword>
<feature type="transmembrane region" description="Helical" evidence="5">
    <location>
        <begin position="170"/>
        <end position="187"/>
    </location>
</feature>
<dbReference type="Gene3D" id="1.10.760.10">
    <property type="entry name" value="Cytochrome c-like domain"/>
    <property type="match status" value="1"/>
</dbReference>
<dbReference type="PROSITE" id="PS51007">
    <property type="entry name" value="CYTC"/>
    <property type="match status" value="1"/>
</dbReference>
<feature type="domain" description="Cytochrome c" evidence="6">
    <location>
        <begin position="210"/>
        <end position="300"/>
    </location>
</feature>
<dbReference type="Pfam" id="PF13442">
    <property type="entry name" value="Cytochrome_CBB3"/>
    <property type="match status" value="1"/>
</dbReference>
<dbReference type="EMBL" id="CP023270">
    <property type="protein sequence ID" value="AVJ30946.1"/>
    <property type="molecule type" value="Genomic_DNA"/>
</dbReference>
<keyword evidence="5" id="KW-0472">Membrane</keyword>
<organism evidence="7 8">
    <name type="scientific">Achromobacter spanius</name>
    <dbReference type="NCBI Taxonomy" id="217203"/>
    <lineage>
        <taxon>Bacteria</taxon>
        <taxon>Pseudomonadati</taxon>
        <taxon>Pseudomonadota</taxon>
        <taxon>Betaproteobacteria</taxon>
        <taxon>Burkholderiales</taxon>
        <taxon>Alcaligenaceae</taxon>
        <taxon>Achromobacter</taxon>
    </lineage>
</organism>